<dbReference type="HAMAP" id="MF_01201">
    <property type="entry name" value="Ala_racemase"/>
    <property type="match status" value="1"/>
</dbReference>
<evidence type="ECO:0000259" key="6">
    <source>
        <dbReference type="SMART" id="SM01005"/>
    </source>
</evidence>
<dbReference type="Pfam" id="PF01168">
    <property type="entry name" value="Ala_racemase_N"/>
    <property type="match status" value="1"/>
</dbReference>
<reference evidence="7" key="3">
    <citation type="submission" date="2023-05" db="EMBL/GenBank/DDBJ databases">
        <authorList>
            <person name="Smith C.H."/>
        </authorList>
    </citation>
    <scope>NUCLEOTIDE SEQUENCE</scope>
    <source>
        <strain evidence="7">CHS0354</strain>
        <tissue evidence="7">Mantle</tissue>
    </source>
</reference>
<dbReference type="Gene3D" id="2.40.37.10">
    <property type="entry name" value="Lyase, Ornithine Decarboxylase, Chain A, domain 1"/>
    <property type="match status" value="1"/>
</dbReference>
<dbReference type="GO" id="GO:0005829">
    <property type="term" value="C:cytosol"/>
    <property type="evidence" value="ECO:0007669"/>
    <property type="project" value="TreeGrafter"/>
</dbReference>
<proteinExistence type="inferred from homology"/>
<dbReference type="GO" id="GO:0030632">
    <property type="term" value="P:D-alanine biosynthetic process"/>
    <property type="evidence" value="ECO:0007669"/>
    <property type="project" value="TreeGrafter"/>
</dbReference>
<dbReference type="PROSITE" id="PS00395">
    <property type="entry name" value="ALANINE_RACEMASE"/>
    <property type="match status" value="1"/>
</dbReference>
<organism evidence="7 8">
    <name type="scientific">Potamilus streckersoni</name>
    <dbReference type="NCBI Taxonomy" id="2493646"/>
    <lineage>
        <taxon>Eukaryota</taxon>
        <taxon>Metazoa</taxon>
        <taxon>Spiralia</taxon>
        <taxon>Lophotrochozoa</taxon>
        <taxon>Mollusca</taxon>
        <taxon>Bivalvia</taxon>
        <taxon>Autobranchia</taxon>
        <taxon>Heteroconchia</taxon>
        <taxon>Palaeoheterodonta</taxon>
        <taxon>Unionida</taxon>
        <taxon>Unionoidea</taxon>
        <taxon>Unionidae</taxon>
        <taxon>Ambleminae</taxon>
        <taxon>Lampsilini</taxon>
        <taxon>Potamilus</taxon>
    </lineage>
</organism>
<keyword evidence="8" id="KW-1185">Reference proteome</keyword>
<feature type="modified residue" description="N6-(pyridoxal phosphate)lysine" evidence="4">
    <location>
        <position position="35"/>
    </location>
</feature>
<feature type="binding site" evidence="5">
    <location>
        <position position="311"/>
    </location>
    <ligand>
        <name>substrate</name>
    </ligand>
</feature>
<keyword evidence="3" id="KW-0413">Isomerase</keyword>
<dbReference type="PRINTS" id="PR00992">
    <property type="entry name" value="ALARACEMASE"/>
</dbReference>
<dbReference type="SUPFAM" id="SSF50621">
    <property type="entry name" value="Alanine racemase C-terminal domain-like"/>
    <property type="match status" value="1"/>
</dbReference>
<gene>
    <name evidence="7" type="ORF">CHS0354_018553</name>
</gene>
<evidence type="ECO:0000256" key="4">
    <source>
        <dbReference type="PIRSR" id="PIRSR600821-50"/>
    </source>
</evidence>
<feature type="domain" description="Alanine racemase C-terminal" evidence="6">
    <location>
        <begin position="241"/>
        <end position="369"/>
    </location>
</feature>
<dbReference type="GO" id="GO:0030170">
    <property type="term" value="F:pyridoxal phosphate binding"/>
    <property type="evidence" value="ECO:0007669"/>
    <property type="project" value="TreeGrafter"/>
</dbReference>
<dbReference type="Proteomes" id="UP001195483">
    <property type="component" value="Unassembled WGS sequence"/>
</dbReference>
<dbReference type="Pfam" id="PF00842">
    <property type="entry name" value="Ala_racemase_C"/>
    <property type="match status" value="1"/>
</dbReference>
<dbReference type="InterPro" id="IPR001608">
    <property type="entry name" value="Ala_racemase_N"/>
</dbReference>
<name>A0AAE0TAL9_9BIVA</name>
<dbReference type="FunFam" id="3.20.20.10:FF:000002">
    <property type="entry name" value="Alanine racemase"/>
    <property type="match status" value="1"/>
</dbReference>
<evidence type="ECO:0000313" key="8">
    <source>
        <dbReference type="Proteomes" id="UP001195483"/>
    </source>
</evidence>
<evidence type="ECO:0000256" key="1">
    <source>
        <dbReference type="ARBA" id="ARBA00001933"/>
    </source>
</evidence>
<dbReference type="PANTHER" id="PTHR30511:SF0">
    <property type="entry name" value="ALANINE RACEMASE, CATABOLIC-RELATED"/>
    <property type="match status" value="1"/>
</dbReference>
<dbReference type="EMBL" id="JAEAOA010001141">
    <property type="protein sequence ID" value="KAK3606957.1"/>
    <property type="molecule type" value="Genomic_DNA"/>
</dbReference>
<dbReference type="InterPro" id="IPR000821">
    <property type="entry name" value="Ala_racemase"/>
</dbReference>
<protein>
    <recommendedName>
        <fullName evidence="6">Alanine racemase C-terminal domain-containing protein</fullName>
    </recommendedName>
</protein>
<keyword evidence="2 4" id="KW-0663">Pyridoxal phosphate</keyword>
<dbReference type="SUPFAM" id="SSF51419">
    <property type="entry name" value="PLP-binding barrel"/>
    <property type="match status" value="1"/>
</dbReference>
<evidence type="ECO:0000256" key="3">
    <source>
        <dbReference type="ARBA" id="ARBA00023235"/>
    </source>
</evidence>
<accession>A0AAE0TAL9</accession>
<reference evidence="7" key="1">
    <citation type="journal article" date="2021" name="Genome Biol. Evol.">
        <title>A High-Quality Reference Genome for a Parasitic Bivalve with Doubly Uniparental Inheritance (Bivalvia: Unionida).</title>
        <authorList>
            <person name="Smith C.H."/>
        </authorList>
    </citation>
    <scope>NUCLEOTIDE SEQUENCE</scope>
    <source>
        <strain evidence="7">CHS0354</strain>
    </source>
</reference>
<sequence length="369" mass="40876">MSRPFRKVIYSDRLRKNYHILKSLSPNSTSVPVVKADAYGHGLSETAKILTEEGAERLGVAFADEALLLRKSGIRSSVLVMTVSEENYYENLITENIEFSISDISDLYAVSKTAVRIGKNARVHIKTDTGMGRNGIRYDECEAFSSACKNMRGIEFIGLMSHFACADEPSHPLNSLQIRRFQTAIEVMKQQGIEFEYHHLCNSGGLINFPEAHYNMVRFGISLYGYSPGNATALPAGIRPVMEIHGQLSHVKRIRKGESISYGASWIAQQEGFLAIVPLGYGDGYPRQLSGSNCTVLVNGQHYRICGRICMDQIMIFSPEQVLKKGDEVCIMGTQREQSITAENLADGAGTISYDILTGFLPRLPGVYL</sequence>
<comment type="cofactor">
    <cofactor evidence="1 4">
        <name>pyridoxal 5'-phosphate</name>
        <dbReference type="ChEBI" id="CHEBI:597326"/>
    </cofactor>
</comment>
<reference evidence="7" key="2">
    <citation type="journal article" date="2021" name="Genome Biol. Evol.">
        <title>Developing a high-quality reference genome for a parasitic bivalve with doubly uniparental inheritance (Bivalvia: Unionida).</title>
        <authorList>
            <person name="Smith C.H."/>
        </authorList>
    </citation>
    <scope>NUCLEOTIDE SEQUENCE</scope>
    <source>
        <strain evidence="7">CHS0354</strain>
        <tissue evidence="7">Mantle</tissue>
    </source>
</reference>
<dbReference type="Gene3D" id="3.20.20.10">
    <property type="entry name" value="Alanine racemase"/>
    <property type="match status" value="1"/>
</dbReference>
<comment type="caution">
    <text evidence="7">The sequence shown here is derived from an EMBL/GenBank/DDBJ whole genome shotgun (WGS) entry which is preliminary data.</text>
</comment>
<evidence type="ECO:0000256" key="2">
    <source>
        <dbReference type="ARBA" id="ARBA00022898"/>
    </source>
</evidence>
<dbReference type="PANTHER" id="PTHR30511">
    <property type="entry name" value="ALANINE RACEMASE"/>
    <property type="match status" value="1"/>
</dbReference>
<dbReference type="CDD" id="cd00430">
    <property type="entry name" value="PLPDE_III_AR"/>
    <property type="match status" value="1"/>
</dbReference>
<dbReference type="NCBIfam" id="TIGR00492">
    <property type="entry name" value="alr"/>
    <property type="match status" value="1"/>
</dbReference>
<dbReference type="SMART" id="SM01005">
    <property type="entry name" value="Ala_racemase_C"/>
    <property type="match status" value="1"/>
</dbReference>
<dbReference type="AlphaFoldDB" id="A0AAE0TAL9"/>
<evidence type="ECO:0000313" key="7">
    <source>
        <dbReference type="EMBL" id="KAK3606957.1"/>
    </source>
</evidence>
<feature type="binding site" evidence="5">
    <location>
        <position position="133"/>
    </location>
    <ligand>
        <name>substrate</name>
    </ligand>
</feature>
<dbReference type="InterPro" id="IPR009006">
    <property type="entry name" value="Ala_racemase/Decarboxylase_C"/>
</dbReference>
<evidence type="ECO:0000256" key="5">
    <source>
        <dbReference type="PIRSR" id="PIRSR600821-52"/>
    </source>
</evidence>
<dbReference type="GO" id="GO:0008784">
    <property type="term" value="F:alanine racemase activity"/>
    <property type="evidence" value="ECO:0007669"/>
    <property type="project" value="InterPro"/>
</dbReference>
<dbReference type="InterPro" id="IPR029066">
    <property type="entry name" value="PLP-binding_barrel"/>
</dbReference>
<dbReference type="InterPro" id="IPR011079">
    <property type="entry name" value="Ala_racemase_C"/>
</dbReference>
<dbReference type="InterPro" id="IPR020622">
    <property type="entry name" value="Ala_racemase_pyridoxalP-BS"/>
</dbReference>